<sequence>ERVRKERARVSSQKGRDKLNSNYKALNDALAFTPYASNNASKAESLVN</sequence>
<dbReference type="Proteomes" id="UP000789920">
    <property type="component" value="Unassembled WGS sequence"/>
</dbReference>
<protein>
    <submittedName>
        <fullName evidence="1">8334_t:CDS:1</fullName>
    </submittedName>
</protein>
<feature type="non-terminal residue" evidence="1">
    <location>
        <position position="1"/>
    </location>
</feature>
<evidence type="ECO:0000313" key="1">
    <source>
        <dbReference type="EMBL" id="CAG8811839.1"/>
    </source>
</evidence>
<feature type="non-terminal residue" evidence="1">
    <location>
        <position position="48"/>
    </location>
</feature>
<organism evidence="1 2">
    <name type="scientific">Racocetra persica</name>
    <dbReference type="NCBI Taxonomy" id="160502"/>
    <lineage>
        <taxon>Eukaryota</taxon>
        <taxon>Fungi</taxon>
        <taxon>Fungi incertae sedis</taxon>
        <taxon>Mucoromycota</taxon>
        <taxon>Glomeromycotina</taxon>
        <taxon>Glomeromycetes</taxon>
        <taxon>Diversisporales</taxon>
        <taxon>Gigasporaceae</taxon>
        <taxon>Racocetra</taxon>
    </lineage>
</organism>
<dbReference type="EMBL" id="CAJVQC010072886">
    <property type="protein sequence ID" value="CAG8811839.1"/>
    <property type="molecule type" value="Genomic_DNA"/>
</dbReference>
<reference evidence="1" key="1">
    <citation type="submission" date="2021-06" db="EMBL/GenBank/DDBJ databases">
        <authorList>
            <person name="Kallberg Y."/>
            <person name="Tangrot J."/>
            <person name="Rosling A."/>
        </authorList>
    </citation>
    <scope>NUCLEOTIDE SEQUENCE</scope>
    <source>
        <strain evidence="1">MA461A</strain>
    </source>
</reference>
<accession>A0ACA9RUI8</accession>
<gene>
    <name evidence="1" type="ORF">RPERSI_LOCUS23399</name>
</gene>
<evidence type="ECO:0000313" key="2">
    <source>
        <dbReference type="Proteomes" id="UP000789920"/>
    </source>
</evidence>
<comment type="caution">
    <text evidence="1">The sequence shown here is derived from an EMBL/GenBank/DDBJ whole genome shotgun (WGS) entry which is preliminary data.</text>
</comment>
<proteinExistence type="predicted"/>
<name>A0ACA9RUI8_9GLOM</name>
<keyword evidence="2" id="KW-1185">Reference proteome</keyword>